<dbReference type="HAMAP" id="MF_00484">
    <property type="entry name" value="Glycogen_synth"/>
    <property type="match status" value="1"/>
</dbReference>
<gene>
    <name evidence="11 14" type="primary">glgA</name>
    <name evidence="14" type="ORF">ACFODX_08400</name>
</gene>
<comment type="function">
    <text evidence="2 11">Synthesizes alpha-1,4-glucan chains using ADP-glucose.</text>
</comment>
<dbReference type="InterPro" id="IPR011835">
    <property type="entry name" value="GS/SS"/>
</dbReference>
<dbReference type="NCBIfam" id="TIGR02095">
    <property type="entry name" value="glgA"/>
    <property type="match status" value="1"/>
</dbReference>
<dbReference type="GO" id="GO:0009011">
    <property type="term" value="F:alpha-1,4-glucan glucosyltransferase (ADP-glucose donor) activity"/>
    <property type="evidence" value="ECO:0007669"/>
    <property type="project" value="UniProtKB-EC"/>
</dbReference>
<keyword evidence="15" id="KW-1185">Reference proteome</keyword>
<evidence type="ECO:0000256" key="4">
    <source>
        <dbReference type="ARBA" id="ARBA00010281"/>
    </source>
</evidence>
<protein>
    <recommendedName>
        <fullName evidence="6 11">Glycogen synthase</fullName>
        <ecNumber evidence="5 11">2.4.1.21</ecNumber>
    </recommendedName>
    <alternativeName>
        <fullName evidence="10 11">Starch [bacterial glycogen] synthase</fullName>
    </alternativeName>
</protein>
<organism evidence="14 15">
    <name type="scientific">Cellvibrio fontiphilus</name>
    <dbReference type="NCBI Taxonomy" id="1815559"/>
    <lineage>
        <taxon>Bacteria</taxon>
        <taxon>Pseudomonadati</taxon>
        <taxon>Pseudomonadota</taxon>
        <taxon>Gammaproteobacteria</taxon>
        <taxon>Cellvibrionales</taxon>
        <taxon>Cellvibrionaceae</taxon>
        <taxon>Cellvibrio</taxon>
    </lineage>
</organism>
<comment type="pathway">
    <text evidence="3 11">Glycan biosynthesis; glycogen biosynthesis.</text>
</comment>
<dbReference type="RefSeq" id="WP_378117993.1">
    <property type="nucleotide sequence ID" value="NZ_JBHRTF010000003.1"/>
</dbReference>
<dbReference type="Pfam" id="PF00534">
    <property type="entry name" value="Glycos_transf_1"/>
    <property type="match status" value="1"/>
</dbReference>
<evidence type="ECO:0000256" key="2">
    <source>
        <dbReference type="ARBA" id="ARBA00002764"/>
    </source>
</evidence>
<evidence type="ECO:0000313" key="15">
    <source>
        <dbReference type="Proteomes" id="UP001595555"/>
    </source>
</evidence>
<evidence type="ECO:0000259" key="13">
    <source>
        <dbReference type="Pfam" id="PF08323"/>
    </source>
</evidence>
<dbReference type="CDD" id="cd03791">
    <property type="entry name" value="GT5_Glycogen_synthase_DULL1-like"/>
    <property type="match status" value="1"/>
</dbReference>
<evidence type="ECO:0000256" key="10">
    <source>
        <dbReference type="ARBA" id="ARBA00031722"/>
    </source>
</evidence>
<dbReference type="Proteomes" id="UP001595555">
    <property type="component" value="Unassembled WGS sequence"/>
</dbReference>
<dbReference type="Pfam" id="PF08323">
    <property type="entry name" value="Glyco_transf_5"/>
    <property type="match status" value="1"/>
</dbReference>
<keyword evidence="9 11" id="KW-0320">Glycogen biosynthesis</keyword>
<dbReference type="InterPro" id="IPR001296">
    <property type="entry name" value="Glyco_trans_1"/>
</dbReference>
<dbReference type="InterPro" id="IPR013534">
    <property type="entry name" value="Starch_synth_cat_dom"/>
</dbReference>
<evidence type="ECO:0000259" key="12">
    <source>
        <dbReference type="Pfam" id="PF00534"/>
    </source>
</evidence>
<dbReference type="NCBIfam" id="NF001899">
    <property type="entry name" value="PRK00654.1-2"/>
    <property type="match status" value="1"/>
</dbReference>
<dbReference type="EC" id="2.4.1.21" evidence="5 11"/>
<feature type="domain" description="Glycosyl transferase family 1" evidence="12">
    <location>
        <begin position="290"/>
        <end position="447"/>
    </location>
</feature>
<comment type="catalytic activity">
    <reaction evidence="1 11">
        <text>[(1-&gt;4)-alpha-D-glucosyl](n) + ADP-alpha-D-glucose = [(1-&gt;4)-alpha-D-glucosyl](n+1) + ADP + H(+)</text>
        <dbReference type="Rhea" id="RHEA:18189"/>
        <dbReference type="Rhea" id="RHEA-COMP:9584"/>
        <dbReference type="Rhea" id="RHEA-COMP:9587"/>
        <dbReference type="ChEBI" id="CHEBI:15378"/>
        <dbReference type="ChEBI" id="CHEBI:15444"/>
        <dbReference type="ChEBI" id="CHEBI:57498"/>
        <dbReference type="ChEBI" id="CHEBI:456216"/>
        <dbReference type="EC" id="2.4.1.21"/>
    </reaction>
</comment>
<evidence type="ECO:0000256" key="1">
    <source>
        <dbReference type="ARBA" id="ARBA00001478"/>
    </source>
</evidence>
<accession>A0ABV7FD76</accession>
<evidence type="ECO:0000256" key="8">
    <source>
        <dbReference type="ARBA" id="ARBA00022679"/>
    </source>
</evidence>
<evidence type="ECO:0000256" key="9">
    <source>
        <dbReference type="ARBA" id="ARBA00023056"/>
    </source>
</evidence>
<comment type="similarity">
    <text evidence="4 11">Belongs to the glycosyltransferase 1 family. Bacterial/plant glycogen synthase subfamily.</text>
</comment>
<dbReference type="PANTHER" id="PTHR45825">
    <property type="entry name" value="GRANULE-BOUND STARCH SYNTHASE 1, CHLOROPLASTIC/AMYLOPLASTIC"/>
    <property type="match status" value="1"/>
</dbReference>
<name>A0ABV7FD76_9GAMM</name>
<evidence type="ECO:0000256" key="7">
    <source>
        <dbReference type="ARBA" id="ARBA00022676"/>
    </source>
</evidence>
<evidence type="ECO:0000256" key="5">
    <source>
        <dbReference type="ARBA" id="ARBA00012588"/>
    </source>
</evidence>
<sequence>MQKILFATSEVYPLIKTGGLADVAASLPRALLKLGQDVKILLPAYASVMHKLTSGVKQVAQLQIEGREISINQTRLPGSRLNVLLVDIPEFSEREGNPYCGPDGSDWFDNHKRFYLFSKAAELIALNQAQLDWRPDIVHCNDWQTGLIPALLSLHPQRPATVFTIHNLAYRGLFSYQAFADLNLPQGFWHHERLEFYGQMSFMKGGLAFADYVTTVSPSYANEIQRPEFGCGLDGLMRYRKESLAGILNGIDMDEWNPGTDPHISVNYNRRTLGNKVKNKLALQADLGLNVDEKTPLLGFVGRLVDQKGVDLILAQMPRLLATQCQLVILGSGFPHLEVALQKIAAEHPGRVSVTLGYNESFAHRIEASSDIFLMPSLFEPCGLNQLYSLRYGTLPVVHAVGGLRDTVFEESAEAITDKGNGFVFHHPTAELLFEAINRALQLYQQPALWKQLQLNAMSKDFSWDQSAQQYLNIYEKLLA</sequence>
<dbReference type="SUPFAM" id="SSF53756">
    <property type="entry name" value="UDP-Glycosyltransferase/glycogen phosphorylase"/>
    <property type="match status" value="1"/>
</dbReference>
<dbReference type="EMBL" id="JBHRTF010000003">
    <property type="protein sequence ID" value="MFC3115574.1"/>
    <property type="molecule type" value="Genomic_DNA"/>
</dbReference>
<comment type="caution">
    <text evidence="14">The sequence shown here is derived from an EMBL/GenBank/DDBJ whole genome shotgun (WGS) entry which is preliminary data.</text>
</comment>
<keyword evidence="8 11" id="KW-0808">Transferase</keyword>
<evidence type="ECO:0000313" key="14">
    <source>
        <dbReference type="EMBL" id="MFC3115574.1"/>
    </source>
</evidence>
<dbReference type="PANTHER" id="PTHR45825:SF11">
    <property type="entry name" value="ALPHA AMYLASE DOMAIN-CONTAINING PROTEIN"/>
    <property type="match status" value="1"/>
</dbReference>
<feature type="binding site" evidence="11">
    <location>
        <position position="16"/>
    </location>
    <ligand>
        <name>ADP-alpha-D-glucose</name>
        <dbReference type="ChEBI" id="CHEBI:57498"/>
    </ligand>
</feature>
<feature type="domain" description="Starch synthase catalytic" evidence="13">
    <location>
        <begin position="3"/>
        <end position="238"/>
    </location>
</feature>
<evidence type="ECO:0000256" key="11">
    <source>
        <dbReference type="HAMAP-Rule" id="MF_00484"/>
    </source>
</evidence>
<evidence type="ECO:0000256" key="3">
    <source>
        <dbReference type="ARBA" id="ARBA00004964"/>
    </source>
</evidence>
<keyword evidence="7 11" id="KW-0328">Glycosyltransferase</keyword>
<dbReference type="Gene3D" id="3.40.50.2000">
    <property type="entry name" value="Glycogen Phosphorylase B"/>
    <property type="match status" value="2"/>
</dbReference>
<evidence type="ECO:0000256" key="6">
    <source>
        <dbReference type="ARBA" id="ARBA00019935"/>
    </source>
</evidence>
<reference evidence="15" key="1">
    <citation type="journal article" date="2019" name="Int. J. Syst. Evol. Microbiol.">
        <title>The Global Catalogue of Microorganisms (GCM) 10K type strain sequencing project: providing services to taxonomists for standard genome sequencing and annotation.</title>
        <authorList>
            <consortium name="The Broad Institute Genomics Platform"/>
            <consortium name="The Broad Institute Genome Sequencing Center for Infectious Disease"/>
            <person name="Wu L."/>
            <person name="Ma J."/>
        </authorList>
    </citation>
    <scope>NUCLEOTIDE SEQUENCE [LARGE SCALE GENOMIC DNA]</scope>
    <source>
        <strain evidence="15">KCTC 52237</strain>
    </source>
</reference>
<proteinExistence type="inferred from homology"/>